<feature type="region of interest" description="Disordered" evidence="1">
    <location>
        <begin position="107"/>
        <end position="159"/>
    </location>
</feature>
<accession>A0A8T0HWL0</accession>
<feature type="compositionally biased region" description="Polar residues" evidence="1">
    <location>
        <begin position="39"/>
        <end position="48"/>
    </location>
</feature>
<comment type="caution">
    <text evidence="3">The sequence shown here is derived from an EMBL/GenBank/DDBJ whole genome shotgun (WGS) entry which is preliminary data.</text>
</comment>
<dbReference type="PANTHER" id="PTHR22593:SF8">
    <property type="entry name" value="FHA DOMAIN-CONTAINING PROTEIN PS1"/>
    <property type="match status" value="1"/>
</dbReference>
<protein>
    <recommendedName>
        <fullName evidence="2">PIN domain-containing protein</fullName>
    </recommendedName>
</protein>
<dbReference type="Gene3D" id="3.40.50.1010">
    <property type="entry name" value="5'-nuclease"/>
    <property type="match status" value="1"/>
</dbReference>
<keyword evidence="4" id="KW-1185">Reference proteome</keyword>
<dbReference type="Proteomes" id="UP000822688">
    <property type="component" value="Chromosome V"/>
</dbReference>
<feature type="region of interest" description="Disordered" evidence="1">
    <location>
        <begin position="429"/>
        <end position="452"/>
    </location>
</feature>
<dbReference type="GO" id="GO:0031965">
    <property type="term" value="C:nuclear membrane"/>
    <property type="evidence" value="ECO:0007669"/>
    <property type="project" value="TreeGrafter"/>
</dbReference>
<dbReference type="AlphaFoldDB" id="A0A8T0HWL0"/>
<gene>
    <name evidence="3" type="ORF">KC19_VG329800</name>
</gene>
<proteinExistence type="predicted"/>
<feature type="domain" description="PIN" evidence="2">
    <location>
        <begin position="258"/>
        <end position="406"/>
    </location>
</feature>
<name>A0A8T0HWL0_CERPU</name>
<dbReference type="CDD" id="cd09880">
    <property type="entry name" value="PIN_Smg5-6-like"/>
    <property type="match status" value="1"/>
</dbReference>
<feature type="region of interest" description="Disordered" evidence="1">
    <location>
        <begin position="1"/>
        <end position="92"/>
    </location>
</feature>
<reference evidence="3" key="1">
    <citation type="submission" date="2020-06" db="EMBL/GenBank/DDBJ databases">
        <title>WGS assembly of Ceratodon purpureus strain R40.</title>
        <authorList>
            <person name="Carey S.B."/>
            <person name="Jenkins J."/>
            <person name="Shu S."/>
            <person name="Lovell J.T."/>
            <person name="Sreedasyam A."/>
            <person name="Maumus F."/>
            <person name="Tiley G.P."/>
            <person name="Fernandez-Pozo N."/>
            <person name="Barry K."/>
            <person name="Chen C."/>
            <person name="Wang M."/>
            <person name="Lipzen A."/>
            <person name="Daum C."/>
            <person name="Saski C.A."/>
            <person name="Payton A.C."/>
            <person name="Mcbreen J.C."/>
            <person name="Conrad R.E."/>
            <person name="Kollar L.M."/>
            <person name="Olsson S."/>
            <person name="Huttunen S."/>
            <person name="Landis J.B."/>
            <person name="Wickett N.J."/>
            <person name="Johnson M.G."/>
            <person name="Rensing S.A."/>
            <person name="Grimwood J."/>
            <person name="Schmutz J."/>
            <person name="Mcdaniel S.F."/>
        </authorList>
    </citation>
    <scope>NUCLEOTIDE SEQUENCE</scope>
    <source>
        <strain evidence="3">R40</strain>
    </source>
</reference>
<evidence type="ECO:0000313" key="3">
    <source>
        <dbReference type="EMBL" id="KAG0575246.1"/>
    </source>
</evidence>
<feature type="compositionally biased region" description="Low complexity" evidence="1">
    <location>
        <begin position="117"/>
        <end position="131"/>
    </location>
</feature>
<sequence>MKPYEADQTSEENENRSSSKKHSKKKTPVNTVVYDDNDPSTTRRQSQRGGEELLMGTPAHRLVLAPLPPSELNKRMATTPNQTPEKYTPTKSVATSTNLAPIQVAPTTSVQGTSPILSLQQSESTTVQVQTIGDKSDTESEYAEEAPSVQVEHGSDEEDTIESALGKLSMEIYGPDDSSEHHDSDKENVPDHEVFIPGSGYSAVKLSQWFNARQPLQTLFSAASPSVYRSPDSFTTPSASQQLYRARYQVEGGRQWQMVVDTNCLLNAESLESLKRLKGIHETRLVIPNIVIRELDYLRKQEESKARSISALQWIEVCMLEMSSWIHVQSSAETVHVAMTPPVSPSIYSRGFQPHAGESDLLQPTLHDHVLECALFQQTMPIGRVAILTDDTTLKIKALAEGLEVDTATSFSDSLLNPYSERFVYSGSTPVGRSSGRLEEKHSDGFSTPRSTISSSKWSAPVVRAMSRPGTPRSISRVNFFIWRRSQPIGLQALLA</sequence>
<dbReference type="Pfam" id="PF13638">
    <property type="entry name" value="PIN_4"/>
    <property type="match status" value="1"/>
</dbReference>
<dbReference type="InterPro" id="IPR002716">
    <property type="entry name" value="PIN_dom"/>
</dbReference>
<evidence type="ECO:0000313" key="4">
    <source>
        <dbReference type="Proteomes" id="UP000822688"/>
    </source>
</evidence>
<evidence type="ECO:0000256" key="1">
    <source>
        <dbReference type="SAM" id="MobiDB-lite"/>
    </source>
</evidence>
<feature type="compositionally biased region" description="Polar residues" evidence="1">
    <location>
        <begin position="107"/>
        <end position="116"/>
    </location>
</feature>
<dbReference type="EMBL" id="CM026426">
    <property type="protein sequence ID" value="KAG0575246.1"/>
    <property type="molecule type" value="Genomic_DNA"/>
</dbReference>
<feature type="compositionally biased region" description="Basic residues" evidence="1">
    <location>
        <begin position="18"/>
        <end position="27"/>
    </location>
</feature>
<feature type="compositionally biased region" description="Polar residues" evidence="1">
    <location>
        <begin position="76"/>
        <end position="92"/>
    </location>
</feature>
<dbReference type="InterPro" id="IPR029060">
    <property type="entry name" value="PIN-like_dom_sf"/>
</dbReference>
<evidence type="ECO:0000259" key="2">
    <source>
        <dbReference type="Pfam" id="PF13638"/>
    </source>
</evidence>
<organism evidence="3 4">
    <name type="scientific">Ceratodon purpureus</name>
    <name type="common">Fire moss</name>
    <name type="synonym">Dicranum purpureum</name>
    <dbReference type="NCBI Taxonomy" id="3225"/>
    <lineage>
        <taxon>Eukaryota</taxon>
        <taxon>Viridiplantae</taxon>
        <taxon>Streptophyta</taxon>
        <taxon>Embryophyta</taxon>
        <taxon>Bryophyta</taxon>
        <taxon>Bryophytina</taxon>
        <taxon>Bryopsida</taxon>
        <taxon>Dicranidae</taxon>
        <taxon>Pseudoditrichales</taxon>
        <taxon>Ditrichaceae</taxon>
        <taxon>Ceratodon</taxon>
    </lineage>
</organism>
<dbReference type="PANTHER" id="PTHR22593">
    <property type="entry name" value="TRANSMEMBRANE PROTEIN 18"/>
    <property type="match status" value="1"/>
</dbReference>
<dbReference type="SUPFAM" id="SSF88723">
    <property type="entry name" value="PIN domain-like"/>
    <property type="match status" value="1"/>
</dbReference>